<feature type="region of interest" description="Disordered" evidence="1">
    <location>
        <begin position="48"/>
        <end position="81"/>
    </location>
</feature>
<evidence type="ECO:0000313" key="3">
    <source>
        <dbReference type="Proteomes" id="UP000199727"/>
    </source>
</evidence>
<proteinExistence type="predicted"/>
<gene>
    <name evidence="2" type="ORF">C361_06352</name>
</gene>
<reference evidence="2 3" key="1">
    <citation type="submission" date="2017-06" db="EMBL/GenBank/DDBJ databases">
        <title>Global population genomics of the pathogenic fungus Cryptococcus neoformans var. grubii.</title>
        <authorList>
            <person name="Cuomo C."/>
            <person name="Litvintseva A."/>
            <person name="Chen Y."/>
            <person name="Young S."/>
            <person name="Zeng Q."/>
            <person name="Chapman S."/>
            <person name="Gujja S."/>
            <person name="Saif S."/>
            <person name="Birren B."/>
        </authorList>
    </citation>
    <scope>NUCLEOTIDE SEQUENCE [LARGE SCALE GENOMIC DNA]</scope>
    <source>
        <strain evidence="2 3">Tu259-1</strain>
    </source>
</reference>
<dbReference type="PANTHER" id="PTHR40462:SF1">
    <property type="entry name" value="EXPRESSED PROTEIN"/>
    <property type="match status" value="1"/>
</dbReference>
<comment type="caution">
    <text evidence="2">The sequence shown here is derived from an EMBL/GenBank/DDBJ whole genome shotgun (WGS) entry which is preliminary data.</text>
</comment>
<feature type="region of interest" description="Disordered" evidence="1">
    <location>
        <begin position="1"/>
        <end position="32"/>
    </location>
</feature>
<evidence type="ECO:0000256" key="1">
    <source>
        <dbReference type="SAM" id="MobiDB-lite"/>
    </source>
</evidence>
<name>A0A854Q784_CRYNE</name>
<accession>A0A854Q784</accession>
<sequence length="81" mass="8771">MDVNENQHATEQPDSAPSVNTRAQQVGTQQDTLDKGVAQVIKEFISPSQAQDPSVVEKASDAVRSGFKQSTGQDFPVQDKQ</sequence>
<dbReference type="PANTHER" id="PTHR40462">
    <property type="entry name" value="CHROMOSOME 1, WHOLE GENOME SHOTGUN SEQUENCE"/>
    <property type="match status" value="1"/>
</dbReference>
<dbReference type="OrthoDB" id="3050608at2759"/>
<evidence type="ECO:0000313" key="2">
    <source>
        <dbReference type="EMBL" id="OXG13161.1"/>
    </source>
</evidence>
<dbReference type="Proteomes" id="UP000199727">
    <property type="component" value="Unassembled WGS sequence"/>
</dbReference>
<dbReference type="AlphaFoldDB" id="A0A854Q784"/>
<organism evidence="2 3">
    <name type="scientific">Cryptococcus neoformans Tu259-1</name>
    <dbReference type="NCBI Taxonomy" id="1230072"/>
    <lineage>
        <taxon>Eukaryota</taxon>
        <taxon>Fungi</taxon>
        <taxon>Dikarya</taxon>
        <taxon>Basidiomycota</taxon>
        <taxon>Agaricomycotina</taxon>
        <taxon>Tremellomycetes</taxon>
        <taxon>Tremellales</taxon>
        <taxon>Cryptococcaceae</taxon>
        <taxon>Cryptococcus</taxon>
        <taxon>Cryptococcus neoformans species complex</taxon>
    </lineage>
</organism>
<dbReference type="EMBL" id="AMKT01000083">
    <property type="protein sequence ID" value="OXG13161.1"/>
    <property type="molecule type" value="Genomic_DNA"/>
</dbReference>
<feature type="compositionally biased region" description="Polar residues" evidence="1">
    <location>
        <begin position="1"/>
        <end position="31"/>
    </location>
</feature>
<protein>
    <submittedName>
        <fullName evidence="2">Uncharacterized protein</fullName>
    </submittedName>
</protein>